<proteinExistence type="evidence at transcript level"/>
<dbReference type="EMBL" id="BT076340">
    <property type="protein sequence ID" value="ACO10764.1"/>
    <property type="molecule type" value="mRNA"/>
</dbReference>
<accession>C1BP11</accession>
<evidence type="ECO:0000256" key="1">
    <source>
        <dbReference type="ARBA" id="ARBA00007337"/>
    </source>
</evidence>
<dbReference type="InterPro" id="IPR050257">
    <property type="entry name" value="eL8/uL1-like"/>
</dbReference>
<dbReference type="GO" id="GO:1990904">
    <property type="term" value="C:ribonucleoprotein complex"/>
    <property type="evidence" value="ECO:0007669"/>
    <property type="project" value="UniProtKB-KW"/>
</dbReference>
<dbReference type="InterPro" id="IPR004038">
    <property type="entry name" value="Ribosomal_eL8/eL30/eS12/Gad45"/>
</dbReference>
<protein>
    <submittedName>
        <fullName evidence="4">H/ACA ribonucleoprotein complex subunit 2-like protein</fullName>
    </submittedName>
</protein>
<feature type="domain" description="Ribosomal protein eL8/eL30/eS12/Gadd45" evidence="3">
    <location>
        <begin position="45"/>
        <end position="139"/>
    </location>
</feature>
<evidence type="ECO:0000259" key="3">
    <source>
        <dbReference type="Pfam" id="PF01248"/>
    </source>
</evidence>
<reference evidence="4" key="1">
    <citation type="submission" date="2009-03" db="EMBL/GenBank/DDBJ databases">
        <title>Caligus rogercresseyi ESTs and full-length cDNAs.</title>
        <authorList>
            <person name="Yasuike M."/>
            <person name="von Schalburg K."/>
            <person name="Cooper G."/>
            <person name="Leong J."/>
            <person name="Jones S.R.M."/>
            <person name="Koop B.F."/>
        </authorList>
    </citation>
    <scope>NUCLEOTIDE SEQUENCE</scope>
    <source>
        <tissue evidence="4">Whole tissue</tissue>
    </source>
</reference>
<name>C1BP11_CALRO</name>
<evidence type="ECO:0000256" key="2">
    <source>
        <dbReference type="ARBA" id="ARBA00023274"/>
    </source>
</evidence>
<organism evidence="4">
    <name type="scientific">Caligus rogercresseyi</name>
    <name type="common">Sea louse</name>
    <dbReference type="NCBI Taxonomy" id="217165"/>
    <lineage>
        <taxon>Eukaryota</taxon>
        <taxon>Metazoa</taxon>
        <taxon>Ecdysozoa</taxon>
        <taxon>Arthropoda</taxon>
        <taxon>Crustacea</taxon>
        <taxon>Multicrustacea</taxon>
        <taxon>Hexanauplia</taxon>
        <taxon>Copepoda</taxon>
        <taxon>Siphonostomatoida</taxon>
        <taxon>Caligidae</taxon>
        <taxon>Caligus</taxon>
    </lineage>
</organism>
<sequence>MGKKDESLLNTTNGSSAELTKEVYEEKMKHVSIISKPMASRKLTKKIYKCIKKGMKQKNYIRSGLKSVQLHIRKGERGLLVFAGDVTPIDVMCHLPAVVEDKDIPYCFTPSRADLGTAMGVKRGTLTLLIREHEDYQELFDEIKEEIHTLPIPTI</sequence>
<dbReference type="InterPro" id="IPR029064">
    <property type="entry name" value="Ribosomal_eL30-like_sf"/>
</dbReference>
<dbReference type="InterPro" id="IPR018492">
    <property type="entry name" value="Ribosomal_eL8/Nhp2"/>
</dbReference>
<dbReference type="PANTHER" id="PTHR23105">
    <property type="entry name" value="RIBOSOMAL PROTEIN L7AE FAMILY MEMBER"/>
    <property type="match status" value="1"/>
</dbReference>
<gene>
    <name evidence="4" type="primary">NOLA2</name>
</gene>
<comment type="similarity">
    <text evidence="1">Belongs to the eukaryotic ribosomal protein eL8 family.</text>
</comment>
<dbReference type="GO" id="GO:0003723">
    <property type="term" value="F:RNA binding"/>
    <property type="evidence" value="ECO:0007669"/>
    <property type="project" value="InterPro"/>
</dbReference>
<dbReference type="AlphaFoldDB" id="C1BP11"/>
<dbReference type="SUPFAM" id="SSF55315">
    <property type="entry name" value="L30e-like"/>
    <property type="match status" value="1"/>
</dbReference>
<evidence type="ECO:0000313" key="4">
    <source>
        <dbReference type="EMBL" id="ACO10764.1"/>
    </source>
</evidence>
<dbReference type="PRINTS" id="PR00881">
    <property type="entry name" value="L7ARS6FAMILY"/>
</dbReference>
<keyword evidence="2 4" id="KW-0687">Ribonucleoprotein</keyword>
<dbReference type="Pfam" id="PF01248">
    <property type="entry name" value="Ribosomal_L7Ae"/>
    <property type="match status" value="1"/>
</dbReference>
<dbReference type="Gene3D" id="3.30.1330.30">
    <property type="match status" value="1"/>
</dbReference>